<evidence type="ECO:0000313" key="2">
    <source>
        <dbReference type="EMBL" id="MDX5931106.1"/>
    </source>
</evidence>
<dbReference type="Gene3D" id="3.90.550.10">
    <property type="entry name" value="Spore Coat Polysaccharide Biosynthesis Protein SpsA, Chain A"/>
    <property type="match status" value="1"/>
</dbReference>
<feature type="region of interest" description="Disordered" evidence="1">
    <location>
        <begin position="152"/>
        <end position="172"/>
    </location>
</feature>
<dbReference type="InterPro" id="IPR029044">
    <property type="entry name" value="Nucleotide-diphossugar_trans"/>
</dbReference>
<dbReference type="EMBL" id="JAWXYB010000018">
    <property type="protein sequence ID" value="MDX5931106.1"/>
    <property type="molecule type" value="Genomic_DNA"/>
</dbReference>
<dbReference type="RefSeq" id="WP_319614024.1">
    <property type="nucleotide sequence ID" value="NZ_JAWXYB010000018.1"/>
</dbReference>
<dbReference type="CDD" id="cd00761">
    <property type="entry name" value="Glyco_tranf_GTA_type"/>
    <property type="match status" value="1"/>
</dbReference>
<comment type="caution">
    <text evidence="2">The sequence shown here is derived from an EMBL/GenBank/DDBJ whole genome shotgun (WGS) entry which is preliminary data.</text>
</comment>
<proteinExistence type="predicted"/>
<dbReference type="Proteomes" id="UP001279553">
    <property type="component" value="Unassembled WGS sequence"/>
</dbReference>
<organism evidence="2 3">
    <name type="scientific">Acidiphilium acidophilum</name>
    <name type="common">Thiobacillus acidophilus</name>
    <dbReference type="NCBI Taxonomy" id="76588"/>
    <lineage>
        <taxon>Bacteria</taxon>
        <taxon>Pseudomonadati</taxon>
        <taxon>Pseudomonadota</taxon>
        <taxon>Alphaproteobacteria</taxon>
        <taxon>Acetobacterales</taxon>
        <taxon>Acidocellaceae</taxon>
        <taxon>Acidiphilium</taxon>
    </lineage>
</organism>
<evidence type="ECO:0000313" key="3">
    <source>
        <dbReference type="Proteomes" id="UP001279553"/>
    </source>
</evidence>
<dbReference type="SUPFAM" id="SSF53448">
    <property type="entry name" value="Nucleotide-diphospho-sugar transferases"/>
    <property type="match status" value="1"/>
</dbReference>
<reference evidence="2 3" key="1">
    <citation type="submission" date="2023-11" db="EMBL/GenBank/DDBJ databases">
        <title>MicrobeMod: A computational toolkit for identifying prokaryotic methylation and restriction-modification with nanopore sequencing.</title>
        <authorList>
            <person name="Crits-Christoph A."/>
            <person name="Kang S.C."/>
            <person name="Lee H."/>
            <person name="Ostrov N."/>
        </authorList>
    </citation>
    <scope>NUCLEOTIDE SEQUENCE [LARGE SCALE GENOMIC DNA]</scope>
    <source>
        <strain evidence="2 3">DSMZ 700</strain>
    </source>
</reference>
<evidence type="ECO:0008006" key="4">
    <source>
        <dbReference type="Google" id="ProtNLM"/>
    </source>
</evidence>
<name>A0AAW9DPT9_ACIAO</name>
<protein>
    <recommendedName>
        <fullName evidence="4">Glycosyltransferase</fullName>
    </recommendedName>
</protein>
<accession>A0AAW9DPT9</accession>
<evidence type="ECO:0000256" key="1">
    <source>
        <dbReference type="SAM" id="MobiDB-lite"/>
    </source>
</evidence>
<keyword evidence="3" id="KW-1185">Reference proteome</keyword>
<gene>
    <name evidence="2" type="ORF">SIL87_10055</name>
</gene>
<dbReference type="AlphaFoldDB" id="A0AAW9DPT9"/>
<sequence length="382" mass="43309">MKIFILSRNRPIFLWACLDSLYRHTRTPCRFILIDSASDDPLIRPVIEGFERRGMLAEIVWLKRNDATMVRAAIVERLDETDELFAFIESDVVLLPGSIGCWVARMAELMADPRLAMLGSLIDPDDFVSLDQARIAAPHLTEYELRDITHHEDPEARRHRPDPGQAVFSPHNPAGRLLMIRTEAVRRAGGATDSDLHDRLFELGYTTGISTEVRHRHLSLLNVYDYPAYDMNARNAYMYSLTYKAQAEQAIMAGLEQSGRITTEPDLHVVADGVRIDAERLDRVYRFTVPDAAEITLTCRRGFALQSVDRRPLGVSLGSLILDGVERLFDPQLQRGWYPAESAWRWTAGRAELPQVHSIELTVVGSVSYQTDPIEPMTDRQP</sequence>